<feature type="region of interest" description="Disordered" evidence="1">
    <location>
        <begin position="65"/>
        <end position="89"/>
    </location>
</feature>
<evidence type="ECO:0000313" key="2">
    <source>
        <dbReference type="EMBL" id="CAB4171960.1"/>
    </source>
</evidence>
<evidence type="ECO:0000256" key="1">
    <source>
        <dbReference type="SAM" id="MobiDB-lite"/>
    </source>
</evidence>
<reference evidence="2" key="1">
    <citation type="submission" date="2020-05" db="EMBL/GenBank/DDBJ databases">
        <authorList>
            <person name="Chiriac C."/>
            <person name="Salcher M."/>
            <person name="Ghai R."/>
            <person name="Kavagutti S V."/>
        </authorList>
    </citation>
    <scope>NUCLEOTIDE SEQUENCE</scope>
</reference>
<evidence type="ECO:0000313" key="4">
    <source>
        <dbReference type="EMBL" id="CAB5238458.1"/>
    </source>
</evidence>
<dbReference type="EMBL" id="LR796873">
    <property type="protein sequence ID" value="CAB4171960.1"/>
    <property type="molecule type" value="Genomic_DNA"/>
</dbReference>
<organism evidence="2">
    <name type="scientific">uncultured Caudovirales phage</name>
    <dbReference type="NCBI Taxonomy" id="2100421"/>
    <lineage>
        <taxon>Viruses</taxon>
        <taxon>Duplodnaviria</taxon>
        <taxon>Heunggongvirae</taxon>
        <taxon>Uroviricota</taxon>
        <taxon>Caudoviricetes</taxon>
        <taxon>Peduoviridae</taxon>
        <taxon>Maltschvirus</taxon>
        <taxon>Maltschvirus maltsch</taxon>
    </lineage>
</organism>
<protein>
    <submittedName>
        <fullName evidence="2">Uncharacterized protein</fullName>
    </submittedName>
</protein>
<dbReference type="EMBL" id="LR798461">
    <property type="protein sequence ID" value="CAB5238458.1"/>
    <property type="molecule type" value="Genomic_DNA"/>
</dbReference>
<proteinExistence type="predicted"/>
<gene>
    <name evidence="3" type="ORF">UFOVP1354_33</name>
    <name evidence="4" type="ORF">UFOVP1547_22</name>
    <name evidence="2" type="ORF">UFOVP930_33</name>
</gene>
<name>A0A6J5PJB2_9CAUD</name>
<accession>A0A6J5PJB2</accession>
<evidence type="ECO:0000313" key="3">
    <source>
        <dbReference type="EMBL" id="CAB4200294.1"/>
    </source>
</evidence>
<sequence length="89" mass="9613">MNEAAEQAMARAAELLGEHFAEYVITCAQKASREPIIEHSGSVFAAKGLTDAAAYQLDVLGKCDDDDDGEKKWKDDGDDFTDGDPKHPA</sequence>
<dbReference type="EMBL" id="LR797289">
    <property type="protein sequence ID" value="CAB4200294.1"/>
    <property type="molecule type" value="Genomic_DNA"/>
</dbReference>